<name>A0A1C7LQ94_GRIFR</name>
<dbReference type="AlphaFoldDB" id="A0A1C7LQ94"/>
<reference evidence="1 2" key="1">
    <citation type="submission" date="2016-03" db="EMBL/GenBank/DDBJ databases">
        <title>Whole genome sequencing of Grifola frondosa 9006-11.</title>
        <authorList>
            <person name="Min B."/>
            <person name="Park H."/>
            <person name="Kim J.-G."/>
            <person name="Cho H."/>
            <person name="Oh Y.-L."/>
            <person name="Kong W.-S."/>
            <person name="Choi I.-G."/>
        </authorList>
    </citation>
    <scope>NUCLEOTIDE SEQUENCE [LARGE SCALE GENOMIC DNA]</scope>
    <source>
        <strain evidence="1 2">9006-11</strain>
    </source>
</reference>
<sequence length="70" mass="7397">MIALNHSGHLSPGQCSRISVAGSRSSLAVCFLGGDRSGKAPGKTLRALCVRKRQARSSGRLSPNTTVREF</sequence>
<organism evidence="1 2">
    <name type="scientific">Grifola frondosa</name>
    <name type="common">Maitake</name>
    <name type="synonym">Polyporus frondosus</name>
    <dbReference type="NCBI Taxonomy" id="5627"/>
    <lineage>
        <taxon>Eukaryota</taxon>
        <taxon>Fungi</taxon>
        <taxon>Dikarya</taxon>
        <taxon>Basidiomycota</taxon>
        <taxon>Agaricomycotina</taxon>
        <taxon>Agaricomycetes</taxon>
        <taxon>Polyporales</taxon>
        <taxon>Grifolaceae</taxon>
        <taxon>Grifola</taxon>
    </lineage>
</organism>
<keyword evidence="2" id="KW-1185">Reference proteome</keyword>
<protein>
    <submittedName>
        <fullName evidence="1">Uncharacterized protein</fullName>
    </submittedName>
</protein>
<accession>A0A1C7LQ94</accession>
<gene>
    <name evidence="1" type="ORF">A0H81_13932</name>
</gene>
<comment type="caution">
    <text evidence="1">The sequence shown here is derived from an EMBL/GenBank/DDBJ whole genome shotgun (WGS) entry which is preliminary data.</text>
</comment>
<evidence type="ECO:0000313" key="1">
    <source>
        <dbReference type="EMBL" id="OBZ66099.1"/>
    </source>
</evidence>
<dbReference type="EMBL" id="LUGG01000033">
    <property type="protein sequence ID" value="OBZ66099.1"/>
    <property type="molecule type" value="Genomic_DNA"/>
</dbReference>
<proteinExistence type="predicted"/>
<dbReference type="Proteomes" id="UP000092993">
    <property type="component" value="Unassembled WGS sequence"/>
</dbReference>
<evidence type="ECO:0000313" key="2">
    <source>
        <dbReference type="Proteomes" id="UP000092993"/>
    </source>
</evidence>